<dbReference type="KEGG" id="age:AA314_04068"/>
<dbReference type="Proteomes" id="UP000035579">
    <property type="component" value="Chromosome"/>
</dbReference>
<dbReference type="EMBL" id="CP011509">
    <property type="protein sequence ID" value="AKJ02442.1"/>
    <property type="molecule type" value="Genomic_DNA"/>
</dbReference>
<dbReference type="GO" id="GO:0071949">
    <property type="term" value="F:FAD binding"/>
    <property type="evidence" value="ECO:0007669"/>
    <property type="project" value="InterPro"/>
</dbReference>
<dbReference type="InterPro" id="IPR016169">
    <property type="entry name" value="FAD-bd_PCMH_sub2"/>
</dbReference>
<evidence type="ECO:0000256" key="1">
    <source>
        <dbReference type="ARBA" id="ARBA00022630"/>
    </source>
</evidence>
<dbReference type="InterPro" id="IPR036318">
    <property type="entry name" value="FAD-bd_PCMH-like_sf"/>
</dbReference>
<feature type="domain" description="FAD-binding PCMH-type" evidence="3">
    <location>
        <begin position="13"/>
        <end position="185"/>
    </location>
</feature>
<dbReference type="Pfam" id="PF01565">
    <property type="entry name" value="FAD_binding_4"/>
    <property type="match status" value="1"/>
</dbReference>
<evidence type="ECO:0000256" key="2">
    <source>
        <dbReference type="ARBA" id="ARBA00022827"/>
    </source>
</evidence>
<dbReference type="PROSITE" id="PS51387">
    <property type="entry name" value="FAD_PCMH"/>
    <property type="match status" value="1"/>
</dbReference>
<accession>A0AAC8TE21</accession>
<dbReference type="InterPro" id="IPR010031">
    <property type="entry name" value="FAD_lactone_oxidase-like"/>
</dbReference>
<name>A0AAC8TE21_9BACT</name>
<dbReference type="EMBL" id="QUMU01000008">
    <property type="protein sequence ID" value="REG28632.1"/>
    <property type="molecule type" value="Genomic_DNA"/>
</dbReference>
<keyword evidence="2" id="KW-0274">FAD</keyword>
<dbReference type="InterPro" id="IPR006094">
    <property type="entry name" value="Oxid_FAD_bind_N"/>
</dbReference>
<dbReference type="SUPFAM" id="SSF55103">
    <property type="entry name" value="FAD-linked oxidases, C-terminal domain"/>
    <property type="match status" value="1"/>
</dbReference>
<dbReference type="AlphaFoldDB" id="A0AAC8TE21"/>
<dbReference type="PANTHER" id="PTHR43762">
    <property type="entry name" value="L-GULONOLACTONE OXIDASE"/>
    <property type="match status" value="1"/>
</dbReference>
<protein>
    <submittedName>
        <fullName evidence="5">FAD/FMN-containing dehydrogenase</fullName>
    </submittedName>
    <submittedName>
        <fullName evidence="4">Oxidoreductase</fullName>
    </submittedName>
</protein>
<dbReference type="Gene3D" id="3.30.465.10">
    <property type="match status" value="1"/>
</dbReference>
<dbReference type="InterPro" id="IPR016166">
    <property type="entry name" value="FAD-bd_PCMH"/>
</dbReference>
<dbReference type="PANTHER" id="PTHR43762:SF1">
    <property type="entry name" value="D-ARABINONO-1,4-LACTONE OXIDASE"/>
    <property type="match status" value="1"/>
</dbReference>
<dbReference type="GO" id="GO:0016899">
    <property type="term" value="F:oxidoreductase activity, acting on the CH-OH group of donors, oxygen as acceptor"/>
    <property type="evidence" value="ECO:0007669"/>
    <property type="project" value="InterPro"/>
</dbReference>
<proteinExistence type="predicted"/>
<reference evidence="4 6" key="1">
    <citation type="submission" date="2015-05" db="EMBL/GenBank/DDBJ databases">
        <title>Genome assembly of Archangium gephyra DSM 2261.</title>
        <authorList>
            <person name="Sharma G."/>
            <person name="Subramanian S."/>
        </authorList>
    </citation>
    <scope>NUCLEOTIDE SEQUENCE [LARGE SCALE GENOMIC DNA]</scope>
    <source>
        <strain evidence="4 6">DSM 2261</strain>
    </source>
</reference>
<reference evidence="5 7" key="2">
    <citation type="submission" date="2018-08" db="EMBL/GenBank/DDBJ databases">
        <title>Genomic Encyclopedia of Archaeal and Bacterial Type Strains, Phase II (KMG-II): from individual species to whole genera.</title>
        <authorList>
            <person name="Goeker M."/>
        </authorList>
    </citation>
    <scope>NUCLEOTIDE SEQUENCE [LARGE SCALE GENOMIC DNA]</scope>
    <source>
        <strain evidence="5 7">DSM 2261</strain>
    </source>
</reference>
<dbReference type="InterPro" id="IPR016164">
    <property type="entry name" value="FAD-linked_Oxase-like_C"/>
</dbReference>
<keyword evidence="1" id="KW-0285">Flavoprotein</keyword>
<gene>
    <name evidence="4" type="ORF">AA314_04068</name>
    <name evidence="5" type="ORF">ATI61_108169</name>
</gene>
<sequence length="476" mass="52535">MHENEELRGWGESTVSRGLVHRVEGTAQLAELLVTAGGRGETVAFRGGGRSYGDAALNTGGAVVELGRLDRILEFDSTEGIARVEPGVTIAALWRLSIAHGFWPYVVPGTMHVTIGGALSMNIHGKNQYKVGSFGEYVRSFRLLTPSGEELRCSRTENADLFHAAIGGMGLLGCILEVELQLKRVSSGRLLVNARSTRDLGEAMQALDTSQADSDYMVGWIDCFASGSRLGRGLLHLAQHVPAEENPDPFLSPARQDVPGRAFGVVPLAWLWPGLWLTVHGRAMRWVNMAKFYAGIREASRPAYLQTHGAFHFLLDYVPGWKKALLPGGLLQFQPFVPKEQAHAVYTHILERCQREGLVPYLGVLKRHRPAPFLMSYYVDGYSLALDFSVTGSNREHLWKLCRELADHVLAHGGRFYYAKDSVLTPEQFRANHEPGAIEQFLALKARVDPKNVLQTDQWRRLTTSGQGSSLLARAG</sequence>
<evidence type="ECO:0000313" key="4">
    <source>
        <dbReference type="EMBL" id="AKJ02442.1"/>
    </source>
</evidence>
<dbReference type="SUPFAM" id="SSF56176">
    <property type="entry name" value="FAD-binding/transporter-associated domain-like"/>
    <property type="match status" value="1"/>
</dbReference>
<dbReference type="Proteomes" id="UP000256345">
    <property type="component" value="Unassembled WGS sequence"/>
</dbReference>
<keyword evidence="7" id="KW-1185">Reference proteome</keyword>
<evidence type="ECO:0000313" key="7">
    <source>
        <dbReference type="Proteomes" id="UP000256345"/>
    </source>
</evidence>
<evidence type="ECO:0000259" key="3">
    <source>
        <dbReference type="PROSITE" id="PS51387"/>
    </source>
</evidence>
<evidence type="ECO:0000313" key="6">
    <source>
        <dbReference type="Proteomes" id="UP000035579"/>
    </source>
</evidence>
<dbReference type="RefSeq" id="WP_053066561.1">
    <property type="nucleotide sequence ID" value="NZ_CP011509.1"/>
</dbReference>
<organism evidence="4 6">
    <name type="scientific">Archangium gephyra</name>
    <dbReference type="NCBI Taxonomy" id="48"/>
    <lineage>
        <taxon>Bacteria</taxon>
        <taxon>Pseudomonadati</taxon>
        <taxon>Myxococcota</taxon>
        <taxon>Myxococcia</taxon>
        <taxon>Myxococcales</taxon>
        <taxon>Cystobacterineae</taxon>
        <taxon>Archangiaceae</taxon>
        <taxon>Archangium</taxon>
    </lineage>
</organism>
<evidence type="ECO:0000313" key="5">
    <source>
        <dbReference type="EMBL" id="REG28632.1"/>
    </source>
</evidence>